<reference evidence="2" key="1">
    <citation type="submission" date="2016-10" db="EMBL/GenBank/DDBJ databases">
        <authorList>
            <person name="de Groot N.N."/>
        </authorList>
    </citation>
    <scope>NUCLEOTIDE SEQUENCE</scope>
</reference>
<feature type="transmembrane region" description="Helical" evidence="1">
    <location>
        <begin position="136"/>
        <end position="159"/>
    </location>
</feature>
<feature type="transmembrane region" description="Helical" evidence="1">
    <location>
        <begin position="376"/>
        <end position="399"/>
    </location>
</feature>
<feature type="transmembrane region" description="Helical" evidence="1">
    <location>
        <begin position="345"/>
        <end position="364"/>
    </location>
</feature>
<organism evidence="2">
    <name type="scientific">hydrothermal vent metagenome</name>
    <dbReference type="NCBI Taxonomy" id="652676"/>
    <lineage>
        <taxon>unclassified sequences</taxon>
        <taxon>metagenomes</taxon>
        <taxon>ecological metagenomes</taxon>
    </lineage>
</organism>
<protein>
    <submittedName>
        <fullName evidence="2">Extracellular Matrix protein PelG</fullName>
    </submittedName>
</protein>
<keyword evidence="1" id="KW-0812">Transmembrane</keyword>
<name>A0A1W1B9N1_9ZZZZ</name>
<keyword evidence="1" id="KW-1133">Transmembrane helix</keyword>
<keyword evidence="1" id="KW-0472">Membrane</keyword>
<dbReference type="InterPro" id="IPR031617">
    <property type="entry name" value="PelG"/>
</dbReference>
<feature type="transmembrane region" description="Helical" evidence="1">
    <location>
        <begin position="166"/>
        <end position="185"/>
    </location>
</feature>
<feature type="transmembrane region" description="Helical" evidence="1">
    <location>
        <begin position="239"/>
        <end position="263"/>
    </location>
</feature>
<feature type="transmembrane region" description="Helical" evidence="1">
    <location>
        <begin position="100"/>
        <end position="130"/>
    </location>
</feature>
<feature type="transmembrane region" description="Helical" evidence="1">
    <location>
        <begin position="283"/>
        <end position="303"/>
    </location>
</feature>
<feature type="transmembrane region" description="Helical" evidence="1">
    <location>
        <begin position="67"/>
        <end position="88"/>
    </location>
</feature>
<proteinExistence type="predicted"/>
<dbReference type="Pfam" id="PF16933">
    <property type="entry name" value="PelG"/>
    <property type="match status" value="1"/>
</dbReference>
<feature type="transmembrane region" description="Helical" evidence="1">
    <location>
        <begin position="23"/>
        <end position="47"/>
    </location>
</feature>
<feature type="transmembrane region" description="Helical" evidence="1">
    <location>
        <begin position="406"/>
        <end position="425"/>
    </location>
</feature>
<evidence type="ECO:0000313" key="2">
    <source>
        <dbReference type="EMBL" id="SFV50224.1"/>
    </source>
</evidence>
<sequence length="466" mass="53699">MAGIGFELKQIIREKSITSVFKTFGYSAVLSSGPWVISMIIILSIGLTSISLSSTTTPHKIMLKASVTYVSALAISSIFTGFFQLPFTRFVADSIYEKKAYLILPNFIGTLVVTIMLGFLISLPLAIFLFDTQTNLFILLYVSLFIVLSCVWIANILAASLKLYRLVILFYLLGYVAIYVSFIFLREYEVIGYLLSFIIGNTLLFIMLSLGITYYYPSYSEKNRKFIRLDMFQNRFEKFYWKLALSGVFYNIAIWIDKAIFWFSPIIGYSVIDKLHASMVYDFPIFLAYLSIIPGMAIFFFRLEVDFADAYDKFYRAVNNHGTLKQIKKHKQGMIDAVTRSIQEVLFVQGMFNLLLFLSAESLFELFMLPKLYLPLFYVDVIGVQLQLGFMSILAYLYYLDRQKEALLYTLFFVLLNALLTWITIQLGPYFYGYGFSVTLLVLFVASIYTLNSILQELDYKTFMLQ</sequence>
<feature type="transmembrane region" description="Helical" evidence="1">
    <location>
        <begin position="431"/>
        <end position="451"/>
    </location>
</feature>
<dbReference type="EMBL" id="FPHE01000002">
    <property type="protein sequence ID" value="SFV50224.1"/>
    <property type="molecule type" value="Genomic_DNA"/>
</dbReference>
<feature type="transmembrane region" description="Helical" evidence="1">
    <location>
        <begin position="191"/>
        <end position="218"/>
    </location>
</feature>
<evidence type="ECO:0000256" key="1">
    <source>
        <dbReference type="SAM" id="Phobius"/>
    </source>
</evidence>
<gene>
    <name evidence="2" type="ORF">MNB_SV-12-1843</name>
</gene>
<accession>A0A1W1B9N1</accession>
<dbReference type="AlphaFoldDB" id="A0A1W1B9N1"/>